<dbReference type="EMBL" id="QFQP01000001">
    <property type="protein sequence ID" value="PZR18637.1"/>
    <property type="molecule type" value="Genomic_DNA"/>
</dbReference>
<protein>
    <submittedName>
        <fullName evidence="1">Uncharacterized protein</fullName>
    </submittedName>
</protein>
<accession>A0A2W5TWX9</accession>
<organism evidence="1 2">
    <name type="scientific">Archangium gephyra</name>
    <dbReference type="NCBI Taxonomy" id="48"/>
    <lineage>
        <taxon>Bacteria</taxon>
        <taxon>Pseudomonadati</taxon>
        <taxon>Myxococcota</taxon>
        <taxon>Myxococcia</taxon>
        <taxon>Myxococcales</taxon>
        <taxon>Cystobacterineae</taxon>
        <taxon>Archangiaceae</taxon>
        <taxon>Archangium</taxon>
    </lineage>
</organism>
<sequence length="87" mass="9975">MSDQKKDAEKKVKTCLLELMRMPTGDKMSLKLFYEEAQRLVRFSRDSHITLPGEVTRWLGSAEERARDPIRSATESADIARYLSTLA</sequence>
<evidence type="ECO:0000313" key="2">
    <source>
        <dbReference type="Proteomes" id="UP000249061"/>
    </source>
</evidence>
<name>A0A2W5TWX9_9BACT</name>
<dbReference type="Proteomes" id="UP000249061">
    <property type="component" value="Unassembled WGS sequence"/>
</dbReference>
<proteinExistence type="predicted"/>
<gene>
    <name evidence="1" type="ORF">DI536_01790</name>
</gene>
<evidence type="ECO:0000313" key="1">
    <source>
        <dbReference type="EMBL" id="PZR18637.1"/>
    </source>
</evidence>
<dbReference type="AlphaFoldDB" id="A0A2W5TWX9"/>
<reference evidence="1 2" key="1">
    <citation type="submission" date="2017-08" db="EMBL/GenBank/DDBJ databases">
        <title>Infants hospitalized years apart are colonized by the same room-sourced microbial strains.</title>
        <authorList>
            <person name="Brooks B."/>
            <person name="Olm M.R."/>
            <person name="Firek B.A."/>
            <person name="Baker R."/>
            <person name="Thomas B.C."/>
            <person name="Morowitz M.J."/>
            <person name="Banfield J.F."/>
        </authorList>
    </citation>
    <scope>NUCLEOTIDE SEQUENCE [LARGE SCALE GENOMIC DNA]</scope>
    <source>
        <strain evidence="1">S2_003_000_R2_14</strain>
    </source>
</reference>
<comment type="caution">
    <text evidence="1">The sequence shown here is derived from an EMBL/GenBank/DDBJ whole genome shotgun (WGS) entry which is preliminary data.</text>
</comment>